<reference evidence="1 2" key="1">
    <citation type="submission" date="2019-03" db="EMBL/GenBank/DDBJ databases">
        <title>Genomic Encyclopedia of Type Strains, Phase III (KMG-III): the genomes of soil and plant-associated and newly described type strains.</title>
        <authorList>
            <person name="Whitman W."/>
        </authorList>
    </citation>
    <scope>NUCLEOTIDE SEQUENCE [LARGE SCALE GENOMIC DNA]</scope>
    <source>
        <strain evidence="1 2">VKM Ac-2573</strain>
    </source>
</reference>
<comment type="caution">
    <text evidence="1">The sequence shown here is derived from an EMBL/GenBank/DDBJ whole genome shotgun (WGS) entry which is preliminary data.</text>
</comment>
<name>A0A4R8C442_9ACTN</name>
<protein>
    <submittedName>
        <fullName evidence="1">Uncharacterized protein</fullName>
    </submittedName>
</protein>
<dbReference type="RefSeq" id="WP_134105769.1">
    <property type="nucleotide sequence ID" value="NZ_SODP01000002.1"/>
</dbReference>
<evidence type="ECO:0000313" key="2">
    <source>
        <dbReference type="Proteomes" id="UP000295146"/>
    </source>
</evidence>
<organism evidence="1 2">
    <name type="scientific">Kribbella pratensis</name>
    <dbReference type="NCBI Taxonomy" id="2512112"/>
    <lineage>
        <taxon>Bacteria</taxon>
        <taxon>Bacillati</taxon>
        <taxon>Actinomycetota</taxon>
        <taxon>Actinomycetes</taxon>
        <taxon>Propionibacteriales</taxon>
        <taxon>Kribbellaceae</taxon>
        <taxon>Kribbella</taxon>
    </lineage>
</organism>
<keyword evidence="2" id="KW-1185">Reference proteome</keyword>
<dbReference type="AlphaFoldDB" id="A0A4R8C442"/>
<dbReference type="EMBL" id="SODP01000002">
    <property type="protein sequence ID" value="TDW70598.1"/>
    <property type="molecule type" value="Genomic_DNA"/>
</dbReference>
<evidence type="ECO:0000313" key="1">
    <source>
        <dbReference type="EMBL" id="TDW70598.1"/>
    </source>
</evidence>
<gene>
    <name evidence="1" type="ORF">EV653_4653</name>
</gene>
<accession>A0A4R8C442</accession>
<proteinExistence type="predicted"/>
<sequence>MSRIRTLEELVRNHHRLISSAMQALYDDVLSHERYNREEDPNDDEYLYYAAVVSNDVYDLKMHIDATLSVWDGSK</sequence>
<dbReference type="Proteomes" id="UP000295146">
    <property type="component" value="Unassembled WGS sequence"/>
</dbReference>
<dbReference type="OrthoDB" id="3829990at2"/>